<name>X1E7V1_9ZZZZ</name>
<reference evidence="1" key="1">
    <citation type="journal article" date="2014" name="Front. Microbiol.">
        <title>High frequency of phylogenetically diverse reductive dehalogenase-homologous genes in deep subseafloor sedimentary metagenomes.</title>
        <authorList>
            <person name="Kawai M."/>
            <person name="Futagami T."/>
            <person name="Toyoda A."/>
            <person name="Takaki Y."/>
            <person name="Nishi S."/>
            <person name="Hori S."/>
            <person name="Arai W."/>
            <person name="Tsubouchi T."/>
            <person name="Morono Y."/>
            <person name="Uchiyama I."/>
            <person name="Ito T."/>
            <person name="Fujiyama A."/>
            <person name="Inagaki F."/>
            <person name="Takami H."/>
        </authorList>
    </citation>
    <scope>NUCLEOTIDE SEQUENCE</scope>
    <source>
        <strain evidence="1">Expedition CK06-06</strain>
    </source>
</reference>
<dbReference type="EMBL" id="BART01037014">
    <property type="protein sequence ID" value="GAH16445.1"/>
    <property type="molecule type" value="Genomic_DNA"/>
</dbReference>
<comment type="caution">
    <text evidence="1">The sequence shown here is derived from an EMBL/GenBank/DDBJ whole genome shotgun (WGS) entry which is preliminary data.</text>
</comment>
<evidence type="ECO:0000313" key="1">
    <source>
        <dbReference type="EMBL" id="GAH16445.1"/>
    </source>
</evidence>
<feature type="non-terminal residue" evidence="1">
    <location>
        <position position="37"/>
    </location>
</feature>
<gene>
    <name evidence="1" type="ORF">S01H4_62141</name>
</gene>
<proteinExistence type="predicted"/>
<dbReference type="Gene3D" id="1.20.120.330">
    <property type="entry name" value="Nucleotidyltransferases domain 2"/>
    <property type="match status" value="1"/>
</dbReference>
<organism evidence="1">
    <name type="scientific">marine sediment metagenome</name>
    <dbReference type="NCBI Taxonomy" id="412755"/>
    <lineage>
        <taxon>unclassified sequences</taxon>
        <taxon>metagenomes</taxon>
        <taxon>ecological metagenomes</taxon>
    </lineage>
</organism>
<accession>X1E7V1</accession>
<protein>
    <recommendedName>
        <fullName evidence="2">HEPN domain-containing protein</fullName>
    </recommendedName>
</protein>
<evidence type="ECO:0008006" key="2">
    <source>
        <dbReference type="Google" id="ProtNLM"/>
    </source>
</evidence>
<dbReference type="AlphaFoldDB" id="X1E7V1"/>
<sequence>MADPQIIKEWLIKADEDFEFASSVIEESKFYAQICFH</sequence>